<dbReference type="HOGENOM" id="CLU_1480239_0_0_9"/>
<accession>U2JZV4</accession>
<dbReference type="EMBL" id="AWVF01000300">
    <property type="protein sequence ID" value="ERJ91816.1"/>
    <property type="molecule type" value="Genomic_DNA"/>
</dbReference>
<gene>
    <name evidence="1" type="ORF">RUMCAL_02527</name>
</gene>
<dbReference type="Proteomes" id="UP000016662">
    <property type="component" value="Unassembled WGS sequence"/>
</dbReference>
<protein>
    <submittedName>
        <fullName evidence="1">Uncharacterized protein</fullName>
    </submittedName>
</protein>
<comment type="caution">
    <text evidence="1">The sequence shown here is derived from an EMBL/GenBank/DDBJ whole genome shotgun (WGS) entry which is preliminary data.</text>
</comment>
<proteinExistence type="predicted"/>
<keyword evidence="2" id="KW-1185">Reference proteome</keyword>
<evidence type="ECO:0000313" key="1">
    <source>
        <dbReference type="EMBL" id="ERJ91816.1"/>
    </source>
</evidence>
<dbReference type="STRING" id="411473.RUMCAL_02527"/>
<dbReference type="AlphaFoldDB" id="U2JZV4"/>
<sequence length="179" mass="21413">MTQKQGVTMGIWTNIRGTIYCSPAGATPEEQEYILKTVLRHLPKVNPYKTRRDNMFETYMNRIDQPQGFRSWDEFGNDSNLTDYDDYCYKAFGCDYSFVITLYGMYRSDNQSDVLKRFEKWLCRFSKRVLVDYLSIDIWESCGESNNKISISKWEAYHDMYDFETNWIDKIRPAYSFNR</sequence>
<name>U2JZV4_9FIRM</name>
<organism evidence="1 2">
    <name type="scientific">Ruminococcus callidus ATCC 27760</name>
    <dbReference type="NCBI Taxonomy" id="411473"/>
    <lineage>
        <taxon>Bacteria</taxon>
        <taxon>Bacillati</taxon>
        <taxon>Bacillota</taxon>
        <taxon>Clostridia</taxon>
        <taxon>Eubacteriales</taxon>
        <taxon>Oscillospiraceae</taxon>
        <taxon>Ruminococcus</taxon>
    </lineage>
</organism>
<reference evidence="1 2" key="1">
    <citation type="submission" date="2013-07" db="EMBL/GenBank/DDBJ databases">
        <authorList>
            <person name="Weinstock G."/>
            <person name="Sodergren E."/>
            <person name="Wylie T."/>
            <person name="Fulton L."/>
            <person name="Fulton R."/>
            <person name="Fronick C."/>
            <person name="O'Laughlin M."/>
            <person name="Godfrey J."/>
            <person name="Miner T."/>
            <person name="Herter B."/>
            <person name="Appelbaum E."/>
            <person name="Cordes M."/>
            <person name="Lek S."/>
            <person name="Wollam A."/>
            <person name="Pepin K.H."/>
            <person name="Palsikar V.B."/>
            <person name="Mitreva M."/>
            <person name="Wilson R.K."/>
        </authorList>
    </citation>
    <scope>NUCLEOTIDE SEQUENCE [LARGE SCALE GENOMIC DNA]</scope>
    <source>
        <strain evidence="1 2">ATCC 27760</strain>
    </source>
</reference>
<evidence type="ECO:0000313" key="2">
    <source>
        <dbReference type="Proteomes" id="UP000016662"/>
    </source>
</evidence>